<evidence type="ECO:0000256" key="1">
    <source>
        <dbReference type="SAM" id="MobiDB-lite"/>
    </source>
</evidence>
<evidence type="ECO:0000256" key="2">
    <source>
        <dbReference type="SAM" id="SignalP"/>
    </source>
</evidence>
<feature type="signal peptide" evidence="2">
    <location>
        <begin position="1"/>
        <end position="25"/>
    </location>
</feature>
<protein>
    <submittedName>
        <fullName evidence="4">S-layer homology domain-containing protein</fullName>
    </submittedName>
</protein>
<feature type="region of interest" description="Disordered" evidence="1">
    <location>
        <begin position="435"/>
        <end position="549"/>
    </location>
</feature>
<feature type="domain" description="SLH" evidence="3">
    <location>
        <begin position="167"/>
        <end position="227"/>
    </location>
</feature>
<feature type="chain" id="PRO_5017221049" evidence="2">
    <location>
        <begin position="26"/>
        <end position="859"/>
    </location>
</feature>
<dbReference type="EMBL" id="RBAH01000030">
    <property type="protein sequence ID" value="RKN70666.1"/>
    <property type="molecule type" value="Genomic_DNA"/>
</dbReference>
<gene>
    <name evidence="4" type="ORF">D7M11_29955</name>
</gene>
<dbReference type="Pfam" id="PF00395">
    <property type="entry name" value="SLH"/>
    <property type="match status" value="3"/>
</dbReference>
<dbReference type="InterPro" id="IPR001119">
    <property type="entry name" value="SLH_dom"/>
</dbReference>
<keyword evidence="2" id="KW-0732">Signal</keyword>
<dbReference type="PROSITE" id="PS51272">
    <property type="entry name" value="SLH"/>
    <property type="match status" value="3"/>
</dbReference>
<accession>A0A3B0BF75</accession>
<organism evidence="4 5">
    <name type="scientific">Paenibacillus ginsengarvi</name>
    <dbReference type="NCBI Taxonomy" id="400777"/>
    <lineage>
        <taxon>Bacteria</taxon>
        <taxon>Bacillati</taxon>
        <taxon>Bacillota</taxon>
        <taxon>Bacilli</taxon>
        <taxon>Bacillales</taxon>
        <taxon>Paenibacillaceae</taxon>
        <taxon>Paenibacillus</taxon>
    </lineage>
</organism>
<sequence>MLKKWFSGFTAVAMAASIGLSSAYAADASAEKSAGAAVSPIAAAQTVSLSDVKGHWAEATIRSYVEKGVVQGYENGTFQPDRTIARAEFVVLVNKLFHYENMAEVTFSDVSGGDWFYQDVRKAEKAGYISGYADGTFRANAPITRQEMAVLFAKLLKLPDSNAAGRFADTANSPTWSKGAIGAVADAKLMNGYEANAFRPEANVTRAEAVTVLERAAALGQTVYDKAGTYGPDTGVEVVRGSVTIQAADVTLRNMEIEGDLLLDKQIGEGDVTLSNVKVRGTTTVRGGGPNSIHFEDSVMLSIIVDKATGSVRIVANGATQIADITVQSSAKIEAEAGSKIDNVTLSEALPKNSHVEMVGSYESVNIVATNIVVDIPKGSIKDLNVSGKAEGSSVKLGSEASILTLIVNAATSILGQGKVQNAQINATGVSMEKAPEKTTVGSGVPADTTVKIGGSDVQAGGQAPEAGGGSGAGSGAGGSTGGENNGGSTGGDSGGSIDGENNGGSTGGDNGGSTGGGNNGGSTGGENNGGSNGGGQNPGPGVPVNPLPTGDIPVIVQAPYRGTVGDSVYVASSMAGSVYIVNYDVTRSFLVLEDAVKVGKAVKQQLVANTVVQGVYSANVDTASLSKSMVDFKIIALSEGYQLSNPSSIQLFAAPNDPLQHSKDSFGAGEFTNKRVQFNFNKSIVNNLADASALKAAVTYSRDGGEFVPLATDDKVELMNNAVVISFAKPYTGANNRWKLAAGSVKDAQGNVFTEERITYNIPARAIVSKMSYASSFRAGEPITVRLNMPETVYLIPAGLTWNTKFDIENEVVAKRATKAIIDASEVDRDVELPTEGLAPGSYRIMVYAGNDIFVTIR</sequence>
<feature type="compositionally biased region" description="Gly residues" evidence="1">
    <location>
        <begin position="467"/>
        <end position="539"/>
    </location>
</feature>
<reference evidence="4 5" key="1">
    <citation type="journal article" date="2007" name="Int. J. Syst. Evol. Microbiol.">
        <title>Paenibacillus ginsengarvi sp. nov., isolated from soil from ginseng cultivation.</title>
        <authorList>
            <person name="Yoon M.H."/>
            <person name="Ten L.N."/>
            <person name="Im W.T."/>
        </authorList>
    </citation>
    <scope>NUCLEOTIDE SEQUENCE [LARGE SCALE GENOMIC DNA]</scope>
    <source>
        <strain evidence="4 5">KCTC 13059</strain>
    </source>
</reference>
<evidence type="ECO:0000259" key="3">
    <source>
        <dbReference type="PROSITE" id="PS51272"/>
    </source>
</evidence>
<keyword evidence="5" id="KW-1185">Reference proteome</keyword>
<evidence type="ECO:0000313" key="5">
    <source>
        <dbReference type="Proteomes" id="UP000282311"/>
    </source>
</evidence>
<dbReference type="PANTHER" id="PTHR43308:SF5">
    <property type="entry name" value="S-LAYER PROTEIN _ PEPTIDOGLYCAN ENDO-BETA-N-ACETYLGLUCOSAMINIDASE"/>
    <property type="match status" value="1"/>
</dbReference>
<proteinExistence type="predicted"/>
<dbReference type="Proteomes" id="UP000282311">
    <property type="component" value="Unassembled WGS sequence"/>
</dbReference>
<dbReference type="AlphaFoldDB" id="A0A3B0BF75"/>
<dbReference type="RefSeq" id="WP_120750953.1">
    <property type="nucleotide sequence ID" value="NZ_RBAH01000030.1"/>
</dbReference>
<feature type="domain" description="SLH" evidence="3">
    <location>
        <begin position="44"/>
        <end position="102"/>
    </location>
</feature>
<dbReference type="OrthoDB" id="185675at2"/>
<evidence type="ECO:0000313" key="4">
    <source>
        <dbReference type="EMBL" id="RKN70666.1"/>
    </source>
</evidence>
<name>A0A3B0BF75_9BACL</name>
<dbReference type="PANTHER" id="PTHR43308">
    <property type="entry name" value="OUTER MEMBRANE PROTEIN ALPHA-RELATED"/>
    <property type="match status" value="1"/>
</dbReference>
<comment type="caution">
    <text evidence="4">The sequence shown here is derived from an EMBL/GenBank/DDBJ whole genome shotgun (WGS) entry which is preliminary data.</text>
</comment>
<dbReference type="InterPro" id="IPR051465">
    <property type="entry name" value="Cell_Envelope_Struct_Comp"/>
</dbReference>
<feature type="domain" description="SLH" evidence="3">
    <location>
        <begin position="103"/>
        <end position="166"/>
    </location>
</feature>